<organism evidence="2 3">
    <name type="scientific">Haemophilus sputorum</name>
    <dbReference type="NCBI Taxonomy" id="1078480"/>
    <lineage>
        <taxon>Bacteria</taxon>
        <taxon>Pseudomonadati</taxon>
        <taxon>Pseudomonadota</taxon>
        <taxon>Gammaproteobacteria</taxon>
        <taxon>Pasteurellales</taxon>
        <taxon>Pasteurellaceae</taxon>
        <taxon>Haemophilus</taxon>
    </lineage>
</organism>
<dbReference type="AlphaFoldDB" id="A0A369YGD4"/>
<dbReference type="STRING" id="1035839.GCA_000238795_00898"/>
<feature type="transmembrane region" description="Helical" evidence="1">
    <location>
        <begin position="12"/>
        <end position="30"/>
    </location>
</feature>
<evidence type="ECO:0000313" key="3">
    <source>
        <dbReference type="Proteomes" id="UP000253872"/>
    </source>
</evidence>
<dbReference type="InterPro" id="IPR020511">
    <property type="entry name" value="Uncharacterised_HI0941"/>
</dbReference>
<reference evidence="2 3" key="1">
    <citation type="submission" date="2018-05" db="EMBL/GenBank/DDBJ databases">
        <title>Draft Genome Sequences for a Diverse set of 7 Haemophilus Species.</title>
        <authorList>
            <person name="Nichols M."/>
            <person name="Topaz N."/>
            <person name="Wang X."/>
            <person name="Wang X."/>
            <person name="Boxrud D."/>
        </authorList>
    </citation>
    <scope>NUCLEOTIDE SEQUENCE [LARGE SCALE GENOMIC DNA]</scope>
    <source>
        <strain evidence="2 3">C2002001239</strain>
    </source>
</reference>
<name>A0A369YGD4_9PAST</name>
<accession>A0A369YGD4</accession>
<keyword evidence="1" id="KW-1133">Transmembrane helix</keyword>
<protein>
    <recommendedName>
        <fullName evidence="4">DUF5374 domain-containing protein</fullName>
    </recommendedName>
</protein>
<evidence type="ECO:0000313" key="2">
    <source>
        <dbReference type="EMBL" id="RDE71411.1"/>
    </source>
</evidence>
<keyword evidence="1" id="KW-0472">Membrane</keyword>
<comment type="caution">
    <text evidence="2">The sequence shown here is derived from an EMBL/GenBank/DDBJ whole genome shotgun (WGS) entry which is preliminary data.</text>
</comment>
<dbReference type="RefSeq" id="WP_111403280.1">
    <property type="nucleotide sequence ID" value="NZ_JANFLW010000008.1"/>
</dbReference>
<keyword evidence="1" id="KW-0812">Transmembrane</keyword>
<evidence type="ECO:0008006" key="4">
    <source>
        <dbReference type="Google" id="ProtNLM"/>
    </source>
</evidence>
<evidence type="ECO:0000256" key="1">
    <source>
        <dbReference type="SAM" id="Phobius"/>
    </source>
</evidence>
<dbReference type="Pfam" id="PF17344">
    <property type="entry name" value="DUF5374"/>
    <property type="match status" value="1"/>
</dbReference>
<dbReference type="EMBL" id="QEPN01000005">
    <property type="protein sequence ID" value="RDE71411.1"/>
    <property type="molecule type" value="Genomic_DNA"/>
</dbReference>
<sequence length="97" mass="11101">MNRLYQAESFISVLAALGVLSVMLLGYQGWQHQQNRHTMQLYQRQQALQIAENQLALQFAGKSCEQQAVQNALKFTIFCQSEKVEVRYPLGKVEITP</sequence>
<gene>
    <name evidence="2" type="ORF">DPV93_07265</name>
</gene>
<dbReference type="Proteomes" id="UP000253872">
    <property type="component" value="Unassembled WGS sequence"/>
</dbReference>
<proteinExistence type="predicted"/>